<reference evidence="11 12" key="1">
    <citation type="submission" date="2018-06" db="EMBL/GenBank/DDBJ databases">
        <title>Genomic insight into two independent archaeal endosymbiosis events.</title>
        <authorList>
            <person name="Lind A.E."/>
            <person name="Lewis W.H."/>
            <person name="Spang A."/>
            <person name="Guy L."/>
            <person name="Embley M.T."/>
            <person name="Ettema T.J.G."/>
        </authorList>
    </citation>
    <scope>NUCLEOTIDE SEQUENCE [LARGE SCALE GENOMIC DNA]</scope>
    <source>
        <strain evidence="11">NOE</strain>
    </source>
</reference>
<evidence type="ECO:0000256" key="9">
    <source>
        <dbReference type="SAM" id="MobiDB-lite"/>
    </source>
</evidence>
<dbReference type="InterPro" id="IPR004137">
    <property type="entry name" value="HCP/CODH"/>
</dbReference>
<comment type="function">
    <text evidence="8">Part of the ACDS complex that catalyzes the reversible cleavage of acetyl-CoA, allowing autotrophic growth from CO(2). The alpha-epsilon subcomponent functions as a carbon monoxide dehydrogenase.</text>
</comment>
<feature type="binding site" evidence="8">
    <location>
        <position position="94"/>
    </location>
    <ligand>
        <name>[4Fe-4S] cluster</name>
        <dbReference type="ChEBI" id="CHEBI:49883"/>
        <label>2</label>
    </ligand>
</feature>
<evidence type="ECO:0000256" key="8">
    <source>
        <dbReference type="HAMAP-Rule" id="MF_01137"/>
    </source>
</evidence>
<dbReference type="Gene3D" id="3.40.50.2030">
    <property type="match status" value="2"/>
</dbReference>
<dbReference type="GO" id="GO:0043885">
    <property type="term" value="F:anaerobic carbon-monoxide dehydrogenase activity"/>
    <property type="evidence" value="ECO:0007669"/>
    <property type="project" value="UniProtKB-UniRule"/>
</dbReference>
<evidence type="ECO:0000256" key="2">
    <source>
        <dbReference type="ARBA" id="ARBA00022596"/>
    </source>
</evidence>
<dbReference type="Proteomes" id="UP000253099">
    <property type="component" value="Unassembled WGS sequence"/>
</dbReference>
<dbReference type="PROSITE" id="PS00198">
    <property type="entry name" value="4FE4S_FER_1"/>
    <property type="match status" value="2"/>
</dbReference>
<dbReference type="AlphaFoldDB" id="A0A366MD23"/>
<feature type="binding site" evidence="8">
    <location>
        <position position="437"/>
    </location>
    <ligand>
        <name>[4Fe-4S] cluster</name>
        <dbReference type="ChEBI" id="CHEBI:49883"/>
        <label>4</label>
    </ligand>
</feature>
<feature type="binding site" evidence="8">
    <location>
        <position position="535"/>
    </location>
    <ligand>
        <name>[Ni-4Fe-4S] cluster</name>
        <dbReference type="ChEBI" id="CHEBI:47739"/>
    </ligand>
</feature>
<feature type="binding site" evidence="8">
    <location>
        <position position="134"/>
    </location>
    <ligand>
        <name>CO</name>
        <dbReference type="ChEBI" id="CHEBI:17245"/>
    </ligand>
</feature>
<dbReference type="InterPro" id="IPR011254">
    <property type="entry name" value="Prismane-like_sf"/>
</dbReference>
<dbReference type="GO" id="GO:0005506">
    <property type="term" value="F:iron ion binding"/>
    <property type="evidence" value="ECO:0007669"/>
    <property type="project" value="UniProtKB-UniRule"/>
</dbReference>
<evidence type="ECO:0000256" key="3">
    <source>
        <dbReference type="ARBA" id="ARBA00022723"/>
    </source>
</evidence>
<feature type="binding site" evidence="8">
    <location>
        <position position="102"/>
    </location>
    <ligand>
        <name>[4Fe-4S] cluster</name>
        <dbReference type="ChEBI" id="CHEBI:49883"/>
        <label>2</label>
    </ligand>
</feature>
<evidence type="ECO:0000256" key="1">
    <source>
        <dbReference type="ARBA" id="ARBA00022485"/>
    </source>
</evidence>
<feature type="domain" description="4Fe-4S ferredoxin-type" evidence="10">
    <location>
        <begin position="458"/>
        <end position="487"/>
    </location>
</feature>
<dbReference type="SUPFAM" id="SSF46548">
    <property type="entry name" value="alpha-helical ferredoxin"/>
    <property type="match status" value="1"/>
</dbReference>
<evidence type="ECO:0000313" key="11">
    <source>
        <dbReference type="EMBL" id="RBQ23372.1"/>
    </source>
</evidence>
<feature type="binding site" evidence="8">
    <location>
        <position position="467"/>
    </location>
    <ligand>
        <name>[4Fe-4S] cluster</name>
        <dbReference type="ChEBI" id="CHEBI:49883"/>
        <label>4</label>
    </ligand>
</feature>
<dbReference type="EMBL" id="NIZT01000025">
    <property type="protein sequence ID" value="RBQ23372.1"/>
    <property type="molecule type" value="Genomic_DNA"/>
</dbReference>
<dbReference type="GO" id="GO:0006084">
    <property type="term" value="P:acetyl-CoA metabolic process"/>
    <property type="evidence" value="ECO:0007669"/>
    <property type="project" value="InterPro"/>
</dbReference>
<feature type="binding site" evidence="8">
    <location>
        <position position="473"/>
    </location>
    <ligand>
        <name>[4Fe-4S] cluster</name>
        <dbReference type="ChEBI" id="CHEBI:49883"/>
        <label>4</label>
    </ligand>
</feature>
<comment type="caution">
    <text evidence="11">The sequence shown here is derived from an EMBL/GenBank/DDBJ whole genome shotgun (WGS) entry which is preliminary data.</text>
</comment>
<evidence type="ECO:0000256" key="4">
    <source>
        <dbReference type="ARBA" id="ARBA00022737"/>
    </source>
</evidence>
<keyword evidence="3 8" id="KW-0479">Metal-binding</keyword>
<evidence type="ECO:0000259" key="10">
    <source>
        <dbReference type="PROSITE" id="PS51379"/>
    </source>
</evidence>
<keyword evidence="7 8" id="KW-0411">Iron-sulfur</keyword>
<evidence type="ECO:0000256" key="6">
    <source>
        <dbReference type="ARBA" id="ARBA00023004"/>
    </source>
</evidence>
<dbReference type="GO" id="GO:0004601">
    <property type="term" value="F:peroxidase activity"/>
    <property type="evidence" value="ECO:0007669"/>
    <property type="project" value="TreeGrafter"/>
</dbReference>
<keyword evidence="12" id="KW-1185">Reference proteome</keyword>
<name>A0A366MD23_9EURY</name>
<sequence length="802" mass="88870">MNIKINNIIKTNNEVGDNLTPNSIKPKDFKVDFWKSKNIEFSFGEIIEDNSPDSRDEETFMGPTPKPSGTDLRSWDMKLLERYPPFYAPFCDMCCLCTFGKCDLTGKKGACGIDIKAQQGRFALLTCCIGAAAHSAHSRHLLEYLIHKCGSDHPVDFGNNIDIEAPIMRTLIGKAPKTLGDIRESMDYIEEENLHLLSTCHTGQEGNHLDFESKAFHAGLMDHIGMEIGDVSQIAALDLPKGEANTPLVELGIGAIDHDKPVILCIGHNIAPGVGIVDYLEDNDFEDEIELCGICCTSIDITRYSDRAKVVGPISKQLKFLKSGVADVVVVDEQCIRSDVLEEAQKKGAALIATTDKMCLGLDDRTNDPVDAIVADIISKKDDGALILDPEKVGEVATKLSLSLSKSRKSLKSLPDMDKIQEDAFKCTECEWCVRVCPNSIPIMDAVSSAGKGDFESTEKLYDHDICYTCGRCEQECPENIKIMDLMAKIGENNLKKEKFNIRVGRGPIQDVEVRRVGAPLVLGDIPGIVAFVGCSNYPDGADDVAKMAEEFLERNYIVVTSGCGAMSIGEYKNEEGKTLYERFSGDFDARGLINVGSCVSNSHIPGVAIKVANIFAKKPLEGNFEVIADYIFNRIGACGVAWGAYSQKAAAIASGVNRWGIPVILGPHGSKYRRLYLGRSDKEETWNLTDMRTGKLIKGEPAPEHLLYAAESREEATVNIAKNCIRPTDNNKGRQIKLNHYIDLHKKYFGTIPEDVYRYIRNEKDIPITYKNDVKEILERNDWEPRELVMEPTILDFPRDE</sequence>
<dbReference type="EC" id="1.2.7.4" evidence="8"/>
<comment type="cofactor">
    <cofactor evidence="8">
        <name>[4Fe-4S] cluster</name>
        <dbReference type="ChEBI" id="CHEBI:49883"/>
    </cofactor>
    <text evidence="8">Binds 7 [4Fe-4S] clusters per heterotetramer.</text>
</comment>
<accession>A0A366MD23</accession>
<evidence type="ECO:0000256" key="7">
    <source>
        <dbReference type="ARBA" id="ARBA00023014"/>
    </source>
</evidence>
<keyword evidence="6 8" id="KW-0408">Iron</keyword>
<dbReference type="NCBIfam" id="TIGR00314">
    <property type="entry name" value="cdhA"/>
    <property type="match status" value="1"/>
</dbReference>
<dbReference type="GO" id="GO:0050418">
    <property type="term" value="F:hydroxylamine reductase activity"/>
    <property type="evidence" value="ECO:0007669"/>
    <property type="project" value="TreeGrafter"/>
</dbReference>
<proteinExistence type="inferred from homology"/>
<keyword evidence="1 8" id="KW-0004">4Fe-4S</keyword>
<feature type="region of interest" description="Disordered" evidence="9">
    <location>
        <begin position="48"/>
        <end position="69"/>
    </location>
</feature>
<evidence type="ECO:0000313" key="12">
    <source>
        <dbReference type="Proteomes" id="UP000253099"/>
    </source>
</evidence>
<organism evidence="11 12">
    <name type="scientific">Candidatus Methanobinarius endosymbioticus</name>
    <dbReference type="NCBI Taxonomy" id="2006182"/>
    <lineage>
        <taxon>Archaea</taxon>
        <taxon>Methanobacteriati</taxon>
        <taxon>Methanobacteriota</taxon>
        <taxon>Methanomada group</taxon>
        <taxon>Methanobacteria</taxon>
        <taxon>Methanobacteriales</taxon>
        <taxon>Methanobacteriaceae</taxon>
        <taxon>Candidatus Methanobinarius</taxon>
    </lineage>
</organism>
<feature type="binding site" evidence="8">
    <location>
        <position position="97"/>
    </location>
    <ligand>
        <name>[4Fe-4S] cluster</name>
        <dbReference type="ChEBI" id="CHEBI:49883"/>
        <label>2</label>
    </ligand>
</feature>
<dbReference type="HAMAP" id="MF_01137">
    <property type="entry name" value="CdhA"/>
    <property type="match status" value="1"/>
</dbReference>
<feature type="binding site" evidence="8">
    <location>
        <position position="430"/>
    </location>
    <ligand>
        <name>[4Fe-4S] cluster</name>
        <dbReference type="ChEBI" id="CHEBI:49883"/>
        <label>3</label>
    </ligand>
</feature>
<dbReference type="InterPro" id="IPR004460">
    <property type="entry name" value="CdhA"/>
</dbReference>
<feature type="binding site" evidence="8">
    <location>
        <position position="433"/>
    </location>
    <ligand>
        <name>[4Fe-4S] cluster</name>
        <dbReference type="ChEBI" id="CHEBI:49883"/>
        <label>3</label>
    </ligand>
</feature>
<feature type="binding site" evidence="8">
    <location>
        <position position="599"/>
    </location>
    <ligand>
        <name>[Ni-4Fe-4S] cluster</name>
        <dbReference type="ChEBI" id="CHEBI:47739"/>
    </ligand>
</feature>
<keyword evidence="4" id="KW-0677">Repeat</keyword>
<protein>
    <recommendedName>
        <fullName evidence="8">Acetyl-CoA decarbonylase/synthase complex subunit alpha</fullName>
        <shortName evidence="8">ACDS complex subunit alpha</shortName>
        <ecNumber evidence="8">1.2.7.4</ecNumber>
    </recommendedName>
    <alternativeName>
        <fullName evidence="8">ACDS complex carbon monoxide dehydrogenase subunit alpha</fullName>
        <shortName evidence="8">ACDS CODH subunit alpha</shortName>
    </alternativeName>
</protein>
<gene>
    <name evidence="11" type="primary">cdhA2</name>
    <name evidence="8" type="synonym">cdhA</name>
    <name evidence="11" type="ORF">ALNOE001_09350</name>
</gene>
<feature type="binding site" evidence="8">
    <location>
        <position position="268"/>
    </location>
    <ligand>
        <name>[Ni-4Fe-4S] cluster</name>
        <dbReference type="ChEBI" id="CHEBI:47739"/>
    </ligand>
</feature>
<dbReference type="Gene3D" id="1.10.8.190">
    <property type="entry name" value="Carbon monoxide dehydrogenase alpha subunit. Chain M, domain 1"/>
    <property type="match status" value="1"/>
</dbReference>
<dbReference type="GO" id="GO:0051539">
    <property type="term" value="F:4 iron, 4 sulfur cluster binding"/>
    <property type="evidence" value="ECO:0007669"/>
    <property type="project" value="UniProtKB-KW"/>
</dbReference>
<feature type="binding site" evidence="8">
    <location>
        <position position="477"/>
    </location>
    <ligand>
        <name>[4Fe-4S] cluster</name>
        <dbReference type="ChEBI" id="CHEBI:49883"/>
        <label>3</label>
    </ligand>
</feature>
<dbReference type="InterPro" id="IPR017896">
    <property type="entry name" value="4Fe4S_Fe-S-bd"/>
</dbReference>
<comment type="catalytic activity">
    <reaction evidence="8">
        <text>CO + 2 oxidized [2Fe-2S]-[ferredoxin] + H2O = 2 reduced [2Fe-2S]-[ferredoxin] + CO2 + 2 H(+)</text>
        <dbReference type="Rhea" id="RHEA:21040"/>
        <dbReference type="Rhea" id="RHEA-COMP:10000"/>
        <dbReference type="Rhea" id="RHEA-COMP:10001"/>
        <dbReference type="ChEBI" id="CHEBI:15377"/>
        <dbReference type="ChEBI" id="CHEBI:15378"/>
        <dbReference type="ChEBI" id="CHEBI:16526"/>
        <dbReference type="ChEBI" id="CHEBI:17245"/>
        <dbReference type="ChEBI" id="CHEBI:33737"/>
        <dbReference type="ChEBI" id="CHEBI:33738"/>
        <dbReference type="EC" id="1.2.7.4"/>
    </reaction>
</comment>
<feature type="binding site" evidence="8">
    <location>
        <position position="111"/>
    </location>
    <ligand>
        <name>[4Fe-4S] cluster</name>
        <dbReference type="ChEBI" id="CHEBI:49883"/>
        <label>2</label>
    </ligand>
</feature>
<dbReference type="PANTHER" id="PTHR30109:SF6">
    <property type="entry name" value="ACETYL-COA DECARBONYLASE_SYNTHASE COMPLEX SUBUNIT ALPHA"/>
    <property type="match status" value="1"/>
</dbReference>
<evidence type="ECO:0000256" key="5">
    <source>
        <dbReference type="ARBA" id="ARBA00023002"/>
    </source>
</evidence>
<feature type="binding site" evidence="8">
    <location>
        <position position="470"/>
    </location>
    <ligand>
        <name>[4Fe-4S] cluster</name>
        <dbReference type="ChEBI" id="CHEBI:49883"/>
        <label>4</label>
    </ligand>
</feature>
<keyword evidence="5 8" id="KW-0560">Oxidoreductase</keyword>
<dbReference type="SUPFAM" id="SSF56821">
    <property type="entry name" value="Prismane protein-like"/>
    <property type="match status" value="1"/>
</dbReference>
<feature type="binding site" evidence="8">
    <location>
        <position position="335"/>
    </location>
    <ligand>
        <name>[Ni-4Fe-4S] cluster</name>
        <dbReference type="ChEBI" id="CHEBI:47739"/>
    </ligand>
</feature>
<comment type="domain">
    <text evidence="8">Cluster B is an all-cysteinyl-liganded 4Fe-4S cluster; cluster C is a mixed Ni-Fe-S cluster which is the active site of CO oxidation. Cluster D is also an all-cysteinyl-liganded 4Fe-4S cluster that bridges the two subunits of the CODH dimer. Contains two additional 4Fe-4S clusters, dubbed E and F, that probably transport electrons from ferredoxin to the B cluster.</text>
</comment>
<dbReference type="Pfam" id="PF03063">
    <property type="entry name" value="Prismane"/>
    <property type="match status" value="2"/>
</dbReference>
<comment type="similarity">
    <text evidence="8">Belongs to the Ni-containing carbon monoxide dehydrogenase family.</text>
</comment>
<dbReference type="PANTHER" id="PTHR30109">
    <property type="entry name" value="HYDROXYLAMINE REDUCTASE"/>
    <property type="match status" value="1"/>
</dbReference>
<dbReference type="GO" id="GO:0016151">
    <property type="term" value="F:nickel cation binding"/>
    <property type="evidence" value="ECO:0007669"/>
    <property type="project" value="UniProtKB-UniRule"/>
</dbReference>
<comment type="cofactor">
    <cofactor evidence="8">
        <name>[Ni-4Fe-4S] cluster</name>
        <dbReference type="ChEBI" id="CHEBI:47739"/>
    </cofactor>
    <text evidence="8">Binds 2 [Ni-4Fe-4S] clusters per heterotetramer.</text>
</comment>
<feature type="binding site" evidence="8">
    <location>
        <position position="91"/>
    </location>
    <ligand>
        <name>[4Fe-4S] cluster</name>
        <dbReference type="ChEBI" id="CHEBI:49883"/>
        <label>1</label>
        <note>ligand shared between dimeric partners</note>
    </ligand>
</feature>
<feature type="binding site" evidence="8">
    <location>
        <position position="427"/>
    </location>
    <ligand>
        <name>[4Fe-4S] cluster</name>
        <dbReference type="ChEBI" id="CHEBI:49883"/>
        <label>3</label>
    </ligand>
</feature>
<comment type="subunit">
    <text evidence="8">Heterotetramer of two alpha and two epsilon subunits. The ACDS complex is made up of alpha, epsilon, beta, gamma and delta subunits with a probable stoichiometry of (alpha(2)epsilon(2))(4)-beta(8)-(gamma(1)delta(1))(8).</text>
</comment>
<dbReference type="InterPro" id="IPR017900">
    <property type="entry name" value="4Fe4S_Fe_S_CS"/>
</dbReference>
<feature type="binding site" evidence="8">
    <location>
        <position position="296"/>
    </location>
    <ligand>
        <name>[Ni-4Fe-4S] cluster</name>
        <dbReference type="ChEBI" id="CHEBI:47739"/>
    </ligand>
</feature>
<dbReference type="Gene3D" id="3.30.70.20">
    <property type="match status" value="1"/>
</dbReference>
<dbReference type="GO" id="GO:0042542">
    <property type="term" value="P:response to hydrogen peroxide"/>
    <property type="evidence" value="ECO:0007669"/>
    <property type="project" value="TreeGrafter"/>
</dbReference>
<dbReference type="PROSITE" id="PS51379">
    <property type="entry name" value="4FE4S_FER_2"/>
    <property type="match status" value="2"/>
</dbReference>
<keyword evidence="2 8" id="KW-0533">Nickel</keyword>
<feature type="binding site" evidence="8">
    <location>
        <position position="95"/>
    </location>
    <ligand>
        <name>[4Fe-4S] cluster</name>
        <dbReference type="ChEBI" id="CHEBI:49883"/>
        <label>1</label>
        <note>ligand shared between dimeric partners</note>
    </ligand>
</feature>
<feature type="domain" description="4Fe-4S ferredoxin-type" evidence="10">
    <location>
        <begin position="418"/>
        <end position="447"/>
    </location>
</feature>
<feature type="binding site" evidence="8">
    <location>
        <position position="564"/>
    </location>
    <ligand>
        <name>[Ni-4Fe-4S] cluster</name>
        <dbReference type="ChEBI" id="CHEBI:47739"/>
    </ligand>
</feature>
<dbReference type="InterPro" id="IPR016099">
    <property type="entry name" value="Prismane-like_a/b-sand"/>
</dbReference>